<keyword evidence="6" id="KW-0735">Signal-anchor</keyword>
<sequence length="635" mass="72713">MERLSSIGCPGYTIKKVIGVLLVGIILVDYIGMKFFNFGSPSMKSLPERYVTTITPTTERAAAEYTTTRDFVQQTAEVHILGNSDISNNSKNYNSTNMGMSDEELQNLPQLVSMIESSKERVSLQTRPIVNPHNYGYTLNVPAACTGRDVEAVIAVTSRVTSFTQRESIRETWGQVAKNAANKTVVLFFFGKMRPAIIPQQPAQSKRDKQFIPSLEDEPKVSVEYSLKIFTDILGQRHLKNESKILVKKFHEGLLDVFKKRAEKLQAILLQKFNVQAAELQEAILKDLKVPEEEHQRHLLEEFKKKVGNLKDNLQKTFQEQVDDFQGRLLKESKVKVEDFEEGVQSPFKNESIEQEIELRNSSQNGSHVSMEGIKQFFGNQFKMQMEEFHKYLQNEVKGRVDGFQKLLLDDVKINVEEFQYRLLNTFNSQIGEFQNRLLNESKIHGDIVQENFIDSYRNLSLKSVEILRWASFFCPNSKFVAKVDDDMYMNIPLLLTQLKAQLQRTPLFIMGAVLANNRPFRQKGHKWFVPVSQYKQNEYPNYLSGTAYSMSTTAAVRLYVESLYVKPIDMEDIYITGILADSSLIPRVHDNRFFGHSKVAPKGCGLKNKVSGHGVSPAEMRKIHRELYDPKLKC</sequence>
<feature type="transmembrane region" description="Helical" evidence="11">
    <location>
        <begin position="12"/>
        <end position="33"/>
    </location>
</feature>
<dbReference type="GO" id="GO:0000139">
    <property type="term" value="C:Golgi membrane"/>
    <property type="evidence" value="ECO:0007669"/>
    <property type="project" value="UniProtKB-SubCell"/>
</dbReference>
<dbReference type="Gene3D" id="3.90.550.50">
    <property type="match status" value="1"/>
</dbReference>
<keyword evidence="8" id="KW-0333">Golgi apparatus</keyword>
<dbReference type="PANTHER" id="PTHR11214">
    <property type="entry name" value="BETA-1,3-N-ACETYLGLUCOSAMINYLTRANSFERASE"/>
    <property type="match status" value="1"/>
</dbReference>
<evidence type="ECO:0000256" key="8">
    <source>
        <dbReference type="ARBA" id="ARBA00023034"/>
    </source>
</evidence>
<dbReference type="InterPro" id="IPR002659">
    <property type="entry name" value="Glyco_trans_31"/>
</dbReference>
<dbReference type="PANTHER" id="PTHR11214:SF283">
    <property type="entry name" value="N-ACETYLLACTOSAMINIDE BETA-1,3-N-ACETYLGLUCOSAMINYLTRANSFERASE 4-LIKE"/>
    <property type="match status" value="1"/>
</dbReference>
<name>A0AAE1AZN4_9GAST</name>
<accession>A0AAE1AZN4</accession>
<evidence type="ECO:0000256" key="6">
    <source>
        <dbReference type="ARBA" id="ARBA00022968"/>
    </source>
</evidence>
<evidence type="ECO:0000256" key="1">
    <source>
        <dbReference type="ARBA" id="ARBA00004323"/>
    </source>
</evidence>
<evidence type="ECO:0000256" key="11">
    <source>
        <dbReference type="SAM" id="Phobius"/>
    </source>
</evidence>
<evidence type="ECO:0000256" key="7">
    <source>
        <dbReference type="ARBA" id="ARBA00022989"/>
    </source>
</evidence>
<evidence type="ECO:0000256" key="4">
    <source>
        <dbReference type="ARBA" id="ARBA00022679"/>
    </source>
</evidence>
<keyword evidence="9 11" id="KW-0472">Membrane</keyword>
<protein>
    <recommendedName>
        <fullName evidence="14">Hexosyltransferase</fullName>
    </recommendedName>
</protein>
<dbReference type="Proteomes" id="UP001283361">
    <property type="component" value="Unassembled WGS sequence"/>
</dbReference>
<evidence type="ECO:0000256" key="3">
    <source>
        <dbReference type="ARBA" id="ARBA00022676"/>
    </source>
</evidence>
<evidence type="ECO:0000313" key="13">
    <source>
        <dbReference type="Proteomes" id="UP001283361"/>
    </source>
</evidence>
<comment type="subcellular location">
    <subcellularLocation>
        <location evidence="1">Golgi apparatus membrane</location>
        <topology evidence="1">Single-pass type II membrane protein</topology>
    </subcellularLocation>
</comment>
<dbReference type="AlphaFoldDB" id="A0AAE1AZN4"/>
<keyword evidence="13" id="KW-1185">Reference proteome</keyword>
<comment type="caution">
    <text evidence="12">The sequence shown here is derived from an EMBL/GenBank/DDBJ whole genome shotgun (WGS) entry which is preliminary data.</text>
</comment>
<organism evidence="12 13">
    <name type="scientific">Elysia crispata</name>
    <name type="common">lettuce slug</name>
    <dbReference type="NCBI Taxonomy" id="231223"/>
    <lineage>
        <taxon>Eukaryota</taxon>
        <taxon>Metazoa</taxon>
        <taxon>Spiralia</taxon>
        <taxon>Lophotrochozoa</taxon>
        <taxon>Mollusca</taxon>
        <taxon>Gastropoda</taxon>
        <taxon>Heterobranchia</taxon>
        <taxon>Euthyneura</taxon>
        <taxon>Panpulmonata</taxon>
        <taxon>Sacoglossa</taxon>
        <taxon>Placobranchoidea</taxon>
        <taxon>Plakobranchidae</taxon>
        <taxon>Elysia</taxon>
    </lineage>
</organism>
<dbReference type="Pfam" id="PF01762">
    <property type="entry name" value="Galactosyl_T"/>
    <property type="match status" value="1"/>
</dbReference>
<keyword evidence="7 11" id="KW-1133">Transmembrane helix</keyword>
<reference evidence="12" key="1">
    <citation type="journal article" date="2023" name="G3 (Bethesda)">
        <title>A reference genome for the long-term kleptoplast-retaining sea slug Elysia crispata morphotype clarki.</title>
        <authorList>
            <person name="Eastman K.E."/>
            <person name="Pendleton A.L."/>
            <person name="Shaikh M.A."/>
            <person name="Suttiyut T."/>
            <person name="Ogas R."/>
            <person name="Tomko P."/>
            <person name="Gavelis G."/>
            <person name="Widhalm J.R."/>
            <person name="Wisecaver J.H."/>
        </authorList>
    </citation>
    <scope>NUCLEOTIDE SEQUENCE</scope>
    <source>
        <strain evidence="12">ECLA1</strain>
    </source>
</reference>
<keyword evidence="5 11" id="KW-0812">Transmembrane</keyword>
<evidence type="ECO:0000256" key="5">
    <source>
        <dbReference type="ARBA" id="ARBA00022692"/>
    </source>
</evidence>
<dbReference type="EMBL" id="JAWDGP010000802">
    <property type="protein sequence ID" value="KAK3797150.1"/>
    <property type="molecule type" value="Genomic_DNA"/>
</dbReference>
<keyword evidence="10" id="KW-0325">Glycoprotein</keyword>
<evidence type="ECO:0000256" key="9">
    <source>
        <dbReference type="ARBA" id="ARBA00023136"/>
    </source>
</evidence>
<dbReference type="FunFam" id="3.90.550.50:FF:000001">
    <property type="entry name" value="Hexosyltransferase"/>
    <property type="match status" value="1"/>
</dbReference>
<keyword evidence="3" id="KW-0328">Glycosyltransferase</keyword>
<evidence type="ECO:0000256" key="10">
    <source>
        <dbReference type="ARBA" id="ARBA00023180"/>
    </source>
</evidence>
<evidence type="ECO:0000256" key="2">
    <source>
        <dbReference type="ARBA" id="ARBA00008661"/>
    </source>
</evidence>
<keyword evidence="4" id="KW-0808">Transferase</keyword>
<dbReference type="GO" id="GO:0006493">
    <property type="term" value="P:protein O-linked glycosylation"/>
    <property type="evidence" value="ECO:0007669"/>
    <property type="project" value="TreeGrafter"/>
</dbReference>
<gene>
    <name evidence="12" type="ORF">RRG08_060494</name>
</gene>
<comment type="similarity">
    <text evidence="2">Belongs to the glycosyltransferase 31 family.</text>
</comment>
<proteinExistence type="inferred from homology"/>
<evidence type="ECO:0008006" key="14">
    <source>
        <dbReference type="Google" id="ProtNLM"/>
    </source>
</evidence>
<dbReference type="GO" id="GO:0016758">
    <property type="term" value="F:hexosyltransferase activity"/>
    <property type="evidence" value="ECO:0007669"/>
    <property type="project" value="InterPro"/>
</dbReference>
<evidence type="ECO:0000313" key="12">
    <source>
        <dbReference type="EMBL" id="KAK3797150.1"/>
    </source>
</evidence>